<comment type="catalytic activity">
    <reaction evidence="1">
        <text>an L-aminoacyl-L-amino acid + H2O = 2 an L-alpha-amino acid</text>
        <dbReference type="Rhea" id="RHEA:48940"/>
        <dbReference type="ChEBI" id="CHEBI:15377"/>
        <dbReference type="ChEBI" id="CHEBI:59869"/>
        <dbReference type="ChEBI" id="CHEBI:77460"/>
        <dbReference type="EC" id="3.4.13.19"/>
    </reaction>
</comment>
<dbReference type="Gene3D" id="3.20.20.140">
    <property type="entry name" value="Metal-dependent hydrolases"/>
    <property type="match status" value="1"/>
</dbReference>
<evidence type="ECO:0000256" key="2">
    <source>
        <dbReference type="SAM" id="Phobius"/>
    </source>
</evidence>
<keyword evidence="2" id="KW-0812">Transmembrane</keyword>
<comment type="cofactor">
    <cofactor evidence="1">
        <name>Zn(2+)</name>
        <dbReference type="ChEBI" id="CHEBI:29105"/>
    </cofactor>
</comment>
<dbReference type="CDD" id="cd01301">
    <property type="entry name" value="rDP_like"/>
    <property type="match status" value="1"/>
</dbReference>
<dbReference type="InterPro" id="IPR000180">
    <property type="entry name" value="Dipep_AS"/>
</dbReference>
<dbReference type="PROSITE" id="PS00869">
    <property type="entry name" value="RENAL_DIPEPTIDASE_1"/>
    <property type="match status" value="1"/>
</dbReference>
<keyword evidence="1" id="KW-0645">Protease</keyword>
<reference evidence="3" key="1">
    <citation type="submission" date="2020-05" db="EMBL/GenBank/DDBJ databases">
        <title>Phylogenomic resolution of chytrid fungi.</title>
        <authorList>
            <person name="Stajich J.E."/>
            <person name="Amses K."/>
            <person name="Simmons R."/>
            <person name="Seto K."/>
            <person name="Myers J."/>
            <person name="Bonds A."/>
            <person name="Quandt C.A."/>
            <person name="Barry K."/>
            <person name="Liu P."/>
            <person name="Grigoriev I."/>
            <person name="Longcore J.E."/>
            <person name="James T.Y."/>
        </authorList>
    </citation>
    <scope>NUCLEOTIDE SEQUENCE</scope>
    <source>
        <strain evidence="3">PLAUS21</strain>
    </source>
</reference>
<sequence length="399" mass="44857">MKGLATHDAPTRKTKKCPFRWLPLLLIISVFGFYHFQYLKSDEIPSDPLERARFLINHHPLIDTHNDLPWSIRNRKDDVLNVTVLPSSFHTDIVRMREGGLTGQIWSAYIGCEKDLTKKGDFILKTLQQIDIVKQLIKDNPDFAYAAEADDIISLFKQGKISSLIGIEGGHQIDDSLEALRMYYDLGVRYMTLTHGCHTNWADSASMPPLHNGLTDFGIKIVKEMNRIGMMVDISHVSHKTMRDVIKATRAPLFASHSSSASLCPTERNMPDDVLLAMKELDGVVMINFWPNLISCSSKATLSQVADHISYISNLVGPEHVGFGGDFDGIDVVTEGLEDVSKYPYLVAELIKRGFSDKDVVNIMGANLIRVLKKTELIAKEMTNVPIDRTRIEFPKTCQ</sequence>
<keyword evidence="1" id="KW-0862">Zinc</keyword>
<dbReference type="InterPro" id="IPR032466">
    <property type="entry name" value="Metal_Hydrolase"/>
</dbReference>
<protein>
    <recommendedName>
        <fullName evidence="1">Dipeptidase</fullName>
        <ecNumber evidence="1">3.4.13.19</ecNumber>
    </recommendedName>
</protein>
<proteinExistence type="inferred from homology"/>
<keyword evidence="1" id="KW-0479">Metal-binding</keyword>
<dbReference type="SUPFAM" id="SSF51556">
    <property type="entry name" value="Metallo-dependent hydrolases"/>
    <property type="match status" value="1"/>
</dbReference>
<keyword evidence="2" id="KW-1133">Transmembrane helix</keyword>
<keyword evidence="1" id="KW-0482">Metalloprotease</keyword>
<accession>A0AAD5Y4D8</accession>
<dbReference type="AlphaFoldDB" id="A0AAD5Y4D8"/>
<dbReference type="Proteomes" id="UP001210925">
    <property type="component" value="Unassembled WGS sequence"/>
</dbReference>
<keyword evidence="1" id="KW-0378">Hydrolase</keyword>
<keyword evidence="4" id="KW-1185">Reference proteome</keyword>
<dbReference type="GO" id="GO:0046872">
    <property type="term" value="F:metal ion binding"/>
    <property type="evidence" value="ECO:0007669"/>
    <property type="project" value="UniProtKB-UniRule"/>
</dbReference>
<dbReference type="InterPro" id="IPR008257">
    <property type="entry name" value="Pept_M19"/>
</dbReference>
<evidence type="ECO:0000256" key="1">
    <source>
        <dbReference type="RuleBase" id="RU341113"/>
    </source>
</evidence>
<evidence type="ECO:0000313" key="4">
    <source>
        <dbReference type="Proteomes" id="UP001210925"/>
    </source>
</evidence>
<keyword evidence="1" id="KW-0224">Dipeptidase</keyword>
<dbReference type="EMBL" id="JADGKB010000030">
    <property type="protein sequence ID" value="KAJ3258169.1"/>
    <property type="molecule type" value="Genomic_DNA"/>
</dbReference>
<dbReference type="Pfam" id="PF01244">
    <property type="entry name" value="Peptidase_M19"/>
    <property type="match status" value="1"/>
</dbReference>
<dbReference type="GO" id="GO:0070573">
    <property type="term" value="F:metallodipeptidase activity"/>
    <property type="evidence" value="ECO:0007669"/>
    <property type="project" value="InterPro"/>
</dbReference>
<organism evidence="3 4">
    <name type="scientific">Boothiomyces macroporosus</name>
    <dbReference type="NCBI Taxonomy" id="261099"/>
    <lineage>
        <taxon>Eukaryota</taxon>
        <taxon>Fungi</taxon>
        <taxon>Fungi incertae sedis</taxon>
        <taxon>Chytridiomycota</taxon>
        <taxon>Chytridiomycota incertae sedis</taxon>
        <taxon>Chytridiomycetes</taxon>
        <taxon>Rhizophydiales</taxon>
        <taxon>Terramycetaceae</taxon>
        <taxon>Boothiomyces</taxon>
    </lineage>
</organism>
<comment type="similarity">
    <text evidence="1">Belongs to the metallo-dependent hydrolases superfamily. Peptidase M19 family.</text>
</comment>
<dbReference type="PANTHER" id="PTHR10443:SF12">
    <property type="entry name" value="DIPEPTIDASE"/>
    <property type="match status" value="1"/>
</dbReference>
<dbReference type="PROSITE" id="PS51365">
    <property type="entry name" value="RENAL_DIPEPTIDASE_2"/>
    <property type="match status" value="1"/>
</dbReference>
<feature type="transmembrane region" description="Helical" evidence="2">
    <location>
        <begin position="21"/>
        <end position="39"/>
    </location>
</feature>
<comment type="caution">
    <text evidence="3">The sequence shown here is derived from an EMBL/GenBank/DDBJ whole genome shotgun (WGS) entry which is preliminary data.</text>
</comment>
<dbReference type="EC" id="3.4.13.19" evidence="1"/>
<dbReference type="PANTHER" id="PTHR10443">
    <property type="entry name" value="MICROSOMAL DIPEPTIDASE"/>
    <property type="match status" value="1"/>
</dbReference>
<keyword evidence="2" id="KW-0472">Membrane</keyword>
<evidence type="ECO:0000313" key="3">
    <source>
        <dbReference type="EMBL" id="KAJ3258169.1"/>
    </source>
</evidence>
<name>A0AAD5Y4D8_9FUNG</name>
<gene>
    <name evidence="3" type="primary">DPEP1</name>
    <name evidence="3" type="ORF">HK103_003987</name>
</gene>
<dbReference type="GO" id="GO:0006508">
    <property type="term" value="P:proteolysis"/>
    <property type="evidence" value="ECO:0007669"/>
    <property type="project" value="UniProtKB-KW"/>
</dbReference>